<dbReference type="EMBL" id="CP158299">
    <property type="protein sequence ID" value="XBV86150.1"/>
    <property type="molecule type" value="Genomic_DNA"/>
</dbReference>
<evidence type="ECO:0000259" key="1">
    <source>
        <dbReference type="Pfam" id="PF01609"/>
    </source>
</evidence>
<dbReference type="GO" id="GO:0003677">
    <property type="term" value="F:DNA binding"/>
    <property type="evidence" value="ECO:0007669"/>
    <property type="project" value="InterPro"/>
</dbReference>
<dbReference type="AlphaFoldDB" id="A0AAU7UCN3"/>
<proteinExistence type="predicted"/>
<sequence>MYDSDLSDAEWATLQAVWPARSTRGTRPKWPRRRIMDAIMYVLRGTIAWRALLKEFPPWQTVFYHFRRMRLSGIWKRVNTALRQQYRVQIGRTADPHATVIDSQSAKTTEVGDQRGFDGNKKIKDRKRHLLVDTLGRLLKVVVHPASLQDRQGGRLLVEAIKGELPTLNKIWADQGYTGAFRTWANAPL</sequence>
<dbReference type="RefSeq" id="WP_350244204.1">
    <property type="nucleotide sequence ID" value="NZ_CP158299.1"/>
</dbReference>
<dbReference type="InterPro" id="IPR002559">
    <property type="entry name" value="Transposase_11"/>
</dbReference>
<feature type="domain" description="Insertion element IS402-like" evidence="2">
    <location>
        <begin position="6"/>
        <end position="78"/>
    </location>
</feature>
<dbReference type="KEGG" id="dsc:ABOD76_07560"/>
<dbReference type="NCBIfam" id="NF033580">
    <property type="entry name" value="transpos_IS5_3"/>
    <property type="match status" value="1"/>
</dbReference>
<name>A0AAU7UCN3_9DEIO</name>
<dbReference type="PANTHER" id="PTHR30007:SF0">
    <property type="entry name" value="TRANSPOSASE"/>
    <property type="match status" value="1"/>
</dbReference>
<dbReference type="GO" id="GO:0006313">
    <property type="term" value="P:DNA transposition"/>
    <property type="evidence" value="ECO:0007669"/>
    <property type="project" value="InterPro"/>
</dbReference>
<evidence type="ECO:0000313" key="3">
    <source>
        <dbReference type="EMBL" id="XBV86150.1"/>
    </source>
</evidence>
<evidence type="ECO:0000259" key="2">
    <source>
        <dbReference type="Pfam" id="PF13340"/>
    </source>
</evidence>
<dbReference type="PANTHER" id="PTHR30007">
    <property type="entry name" value="PHP DOMAIN PROTEIN"/>
    <property type="match status" value="1"/>
</dbReference>
<feature type="domain" description="Transposase IS4-like" evidence="1">
    <location>
        <begin position="97"/>
        <end position="180"/>
    </location>
</feature>
<reference evidence="3" key="1">
    <citation type="submission" date="2024-06" db="EMBL/GenBank/DDBJ databases">
        <title>Draft Genome Sequence of Deinococcus sonorensis Type Strain KR-87, a Biofilm Producing Representative of the Genus Deinococcus.</title>
        <authorList>
            <person name="Boren L.S."/>
            <person name="Grosso R.A."/>
            <person name="Hugenberg-Cox A.N."/>
            <person name="Hill J.T.E."/>
            <person name="Albert C.M."/>
            <person name="Tuohy J.M."/>
        </authorList>
    </citation>
    <scope>NUCLEOTIDE SEQUENCE</scope>
    <source>
        <strain evidence="3">KR-87</strain>
    </source>
</reference>
<organism evidence="3">
    <name type="scientific">Deinococcus sonorensis KR-87</name>
    <dbReference type="NCBI Taxonomy" id="694439"/>
    <lineage>
        <taxon>Bacteria</taxon>
        <taxon>Thermotogati</taxon>
        <taxon>Deinococcota</taxon>
        <taxon>Deinococci</taxon>
        <taxon>Deinococcales</taxon>
        <taxon>Deinococcaceae</taxon>
        <taxon>Deinococcus</taxon>
    </lineage>
</organism>
<dbReference type="GO" id="GO:0004803">
    <property type="term" value="F:transposase activity"/>
    <property type="evidence" value="ECO:0007669"/>
    <property type="project" value="InterPro"/>
</dbReference>
<accession>A0AAU7UCN3</accession>
<dbReference type="InterPro" id="IPR025161">
    <property type="entry name" value="IS402-like_dom"/>
</dbReference>
<protein>
    <submittedName>
        <fullName evidence="3">IS5 family transposase</fullName>
    </submittedName>
</protein>
<dbReference type="Pfam" id="PF01609">
    <property type="entry name" value="DDE_Tnp_1"/>
    <property type="match status" value="1"/>
</dbReference>
<dbReference type="Pfam" id="PF13340">
    <property type="entry name" value="DUF4096"/>
    <property type="match status" value="1"/>
</dbReference>
<gene>
    <name evidence="3" type="ORF">ABOD76_07560</name>
</gene>